<evidence type="ECO:0000313" key="10">
    <source>
        <dbReference type="Proteomes" id="UP001501295"/>
    </source>
</evidence>
<keyword evidence="6 7" id="KW-0472">Membrane</keyword>
<dbReference type="Pfam" id="PF00083">
    <property type="entry name" value="Sugar_tr"/>
    <property type="match status" value="1"/>
</dbReference>
<dbReference type="PANTHER" id="PTHR48023">
    <property type="entry name" value="D-XYLOSE-PROTON SYMPORTER-LIKE 2"/>
    <property type="match status" value="1"/>
</dbReference>
<dbReference type="InterPro" id="IPR036259">
    <property type="entry name" value="MFS_trans_sf"/>
</dbReference>
<feature type="transmembrane region" description="Helical" evidence="7">
    <location>
        <begin position="41"/>
        <end position="59"/>
    </location>
</feature>
<comment type="subcellular location">
    <subcellularLocation>
        <location evidence="1">Cell membrane</location>
        <topology evidence="1">Multi-pass membrane protein</topology>
    </subcellularLocation>
</comment>
<evidence type="ECO:0000259" key="8">
    <source>
        <dbReference type="PROSITE" id="PS50850"/>
    </source>
</evidence>
<evidence type="ECO:0000313" key="9">
    <source>
        <dbReference type="EMBL" id="GAA4682064.1"/>
    </source>
</evidence>
<feature type="domain" description="Major facilitator superfamily (MFS) profile" evidence="8">
    <location>
        <begin position="1"/>
        <end position="192"/>
    </location>
</feature>
<dbReference type="EMBL" id="BAABLM010000007">
    <property type="protein sequence ID" value="GAA4682064.1"/>
    <property type="molecule type" value="Genomic_DNA"/>
</dbReference>
<evidence type="ECO:0000256" key="1">
    <source>
        <dbReference type="ARBA" id="ARBA00004651"/>
    </source>
</evidence>
<evidence type="ECO:0000256" key="6">
    <source>
        <dbReference type="ARBA" id="ARBA00023136"/>
    </source>
</evidence>
<proteinExistence type="inferred from homology"/>
<accession>A0ABP8W6F4</accession>
<feature type="transmembrane region" description="Helical" evidence="7">
    <location>
        <begin position="132"/>
        <end position="153"/>
    </location>
</feature>
<sequence length="213" mass="22625">MRILIVGIGISIGQQLTGINSIMYYAQAVLTESGFTHNGALIANIAPGVIAVIGGIIGLRLMQKINRRTTLLLGFSLTTTMHFLVAVASMLLPAGNPARPFVILALVVLFVGSIQTFLNIAIWVMLAEIFPLFIRGLAIGISVFFGWIVNALLGLFFPSLIAALGISGTFFLFGGIGVLALVFIATMVPETRGRTLESIEEGVTTGAIYTVKN</sequence>
<evidence type="ECO:0000256" key="4">
    <source>
        <dbReference type="ARBA" id="ARBA00022692"/>
    </source>
</evidence>
<organism evidence="9 10">
    <name type="scientific">Frondihabitans cladoniiphilus</name>
    <dbReference type="NCBI Taxonomy" id="715785"/>
    <lineage>
        <taxon>Bacteria</taxon>
        <taxon>Bacillati</taxon>
        <taxon>Actinomycetota</taxon>
        <taxon>Actinomycetes</taxon>
        <taxon>Micrococcales</taxon>
        <taxon>Microbacteriaceae</taxon>
        <taxon>Frondihabitans</taxon>
    </lineage>
</organism>
<evidence type="ECO:0000256" key="3">
    <source>
        <dbReference type="ARBA" id="ARBA00022448"/>
    </source>
</evidence>
<reference evidence="10" key="1">
    <citation type="journal article" date="2019" name="Int. J. Syst. Evol. Microbiol.">
        <title>The Global Catalogue of Microorganisms (GCM) 10K type strain sequencing project: providing services to taxonomists for standard genome sequencing and annotation.</title>
        <authorList>
            <consortium name="The Broad Institute Genomics Platform"/>
            <consortium name="The Broad Institute Genome Sequencing Center for Infectious Disease"/>
            <person name="Wu L."/>
            <person name="Ma J."/>
        </authorList>
    </citation>
    <scope>NUCLEOTIDE SEQUENCE [LARGE SCALE GENOMIC DNA]</scope>
    <source>
        <strain evidence="10">JCM 18956</strain>
    </source>
</reference>
<evidence type="ECO:0000256" key="5">
    <source>
        <dbReference type="ARBA" id="ARBA00022989"/>
    </source>
</evidence>
<keyword evidence="3" id="KW-0813">Transport</keyword>
<feature type="transmembrane region" description="Helical" evidence="7">
    <location>
        <begin position="101"/>
        <end position="125"/>
    </location>
</feature>
<gene>
    <name evidence="9" type="ORF">GCM10025780_29300</name>
</gene>
<comment type="caution">
    <text evidence="9">The sequence shown here is derived from an EMBL/GenBank/DDBJ whole genome shotgun (WGS) entry which is preliminary data.</text>
</comment>
<feature type="transmembrane region" description="Helical" evidence="7">
    <location>
        <begin position="71"/>
        <end position="95"/>
    </location>
</feature>
<keyword evidence="4 7" id="KW-0812">Transmembrane</keyword>
<dbReference type="SUPFAM" id="SSF103473">
    <property type="entry name" value="MFS general substrate transporter"/>
    <property type="match status" value="1"/>
</dbReference>
<comment type="similarity">
    <text evidence="2">Belongs to the major facilitator superfamily. Sugar transporter (TC 2.A.1.1) family.</text>
</comment>
<keyword evidence="10" id="KW-1185">Reference proteome</keyword>
<dbReference type="InterPro" id="IPR050820">
    <property type="entry name" value="MFS_Sugar_Transporter"/>
</dbReference>
<dbReference type="Gene3D" id="1.20.1250.20">
    <property type="entry name" value="MFS general substrate transporter like domains"/>
    <property type="match status" value="1"/>
</dbReference>
<dbReference type="InterPro" id="IPR005828">
    <property type="entry name" value="MFS_sugar_transport-like"/>
</dbReference>
<protein>
    <recommendedName>
        <fullName evidence="8">Major facilitator superfamily (MFS) profile domain-containing protein</fullName>
    </recommendedName>
</protein>
<dbReference type="PRINTS" id="PR00171">
    <property type="entry name" value="SUGRTRNSPORT"/>
</dbReference>
<evidence type="ECO:0000256" key="7">
    <source>
        <dbReference type="SAM" id="Phobius"/>
    </source>
</evidence>
<feature type="transmembrane region" description="Helical" evidence="7">
    <location>
        <begin position="159"/>
        <end position="184"/>
    </location>
</feature>
<dbReference type="InterPro" id="IPR003663">
    <property type="entry name" value="Sugar/inositol_transpt"/>
</dbReference>
<dbReference type="PANTHER" id="PTHR48023:SF4">
    <property type="entry name" value="D-XYLOSE-PROTON SYMPORTER-LIKE 2"/>
    <property type="match status" value="1"/>
</dbReference>
<name>A0ABP8W6F4_9MICO</name>
<evidence type="ECO:0000256" key="2">
    <source>
        <dbReference type="ARBA" id="ARBA00010992"/>
    </source>
</evidence>
<dbReference type="InterPro" id="IPR020846">
    <property type="entry name" value="MFS_dom"/>
</dbReference>
<dbReference type="Proteomes" id="UP001501295">
    <property type="component" value="Unassembled WGS sequence"/>
</dbReference>
<dbReference type="PROSITE" id="PS50850">
    <property type="entry name" value="MFS"/>
    <property type="match status" value="1"/>
</dbReference>
<keyword evidence="5 7" id="KW-1133">Transmembrane helix</keyword>